<gene>
    <name evidence="4" type="ORF">HGRIS_003790</name>
</gene>
<dbReference type="PROSITE" id="PS00061">
    <property type="entry name" value="ADH_SHORT"/>
    <property type="match status" value="1"/>
</dbReference>
<dbReference type="EMBL" id="JASNQZ010000007">
    <property type="protein sequence ID" value="KAL0954851.1"/>
    <property type="molecule type" value="Genomic_DNA"/>
</dbReference>
<evidence type="ECO:0000256" key="1">
    <source>
        <dbReference type="ARBA" id="ARBA00006484"/>
    </source>
</evidence>
<organism evidence="4 5">
    <name type="scientific">Hohenbuehelia grisea</name>
    <dbReference type="NCBI Taxonomy" id="104357"/>
    <lineage>
        <taxon>Eukaryota</taxon>
        <taxon>Fungi</taxon>
        <taxon>Dikarya</taxon>
        <taxon>Basidiomycota</taxon>
        <taxon>Agaricomycotina</taxon>
        <taxon>Agaricomycetes</taxon>
        <taxon>Agaricomycetidae</taxon>
        <taxon>Agaricales</taxon>
        <taxon>Pleurotineae</taxon>
        <taxon>Pleurotaceae</taxon>
        <taxon>Hohenbuehelia</taxon>
    </lineage>
</organism>
<accession>A0ABR3JI50</accession>
<dbReference type="Gene3D" id="3.40.50.720">
    <property type="entry name" value="NAD(P)-binding Rossmann-like Domain"/>
    <property type="match status" value="2"/>
</dbReference>
<dbReference type="PRINTS" id="PR00080">
    <property type="entry name" value="SDRFAMILY"/>
</dbReference>
<dbReference type="PANTHER" id="PTHR45024:SF2">
    <property type="entry name" value="SCP2 DOMAIN-CONTAINING PROTEIN"/>
    <property type="match status" value="1"/>
</dbReference>
<keyword evidence="5" id="KW-1185">Reference proteome</keyword>
<dbReference type="Proteomes" id="UP001556367">
    <property type="component" value="Unassembled WGS sequence"/>
</dbReference>
<dbReference type="InterPro" id="IPR020904">
    <property type="entry name" value="Sc_DH/Rdtase_CS"/>
</dbReference>
<dbReference type="InterPro" id="IPR002347">
    <property type="entry name" value="SDR_fam"/>
</dbReference>
<proteinExistence type="inferred from homology"/>
<dbReference type="Pfam" id="PF00106">
    <property type="entry name" value="adh_short"/>
    <property type="match status" value="2"/>
</dbReference>
<evidence type="ECO:0000313" key="5">
    <source>
        <dbReference type="Proteomes" id="UP001556367"/>
    </source>
</evidence>
<evidence type="ECO:0008006" key="6">
    <source>
        <dbReference type="Google" id="ProtNLM"/>
    </source>
</evidence>
<evidence type="ECO:0000313" key="4">
    <source>
        <dbReference type="EMBL" id="KAL0954851.1"/>
    </source>
</evidence>
<comment type="caution">
    <text evidence="4">The sequence shown here is derived from an EMBL/GenBank/DDBJ whole genome shotgun (WGS) entry which is preliminary data.</text>
</comment>
<sequence length="603" mass="64611">MLSSFQGHTVVVTGAGGALGKAYSLLFASLGANVVAHDIDATAAQKVAGEILRAGGKAVSNSSSVLDGEAVIQSALDAFGNITVLINNAGDANIVAFEDMADNDWEQVIAVHLKGAFMCAKAAWPHFRRQNFGRIINTSGLDIYGSNGRAHCSAAKMGLVSLTKTLAWEGAKYNIKATAIAPILASSRLGSVIPQNMLERLKPEFIAPFVAAVCHPAGPDASGKLFEVSAGFAAEIRWQRSQGVLFKTDDSFTPSAIKARWDEVTDWARPNYPYDAMDLAGRRKLEAAPRPRANPQARPEVRFDGQTVVVTGAGQGLGRAYARMFARLGANVVVNDINADPCRSVVEEIVAAGGKATAVACSAEDGEYIVRVAVEKYGAVHVLIANAGIARVNPIFKMTEQQWDDVLSVHLRGTYRCAKAVWPIFRKQRYGRIVTTGSQIGLYGNFAQSNYSAAKGSIIGLTRTLAIEGKKHNIIANTMIPSAGTTMTEPIWPKDMLDSYKPDYVAPFVGYLASSDVEATGGIFEALNGWGAQIRLQHASGCGFSARDSAASSVEDVMERWHGFTDFEDGRARYPRTALEASRMIVQDLGLIETDGGKFRGKL</sequence>
<name>A0ABR3JI50_9AGAR</name>
<evidence type="ECO:0000256" key="2">
    <source>
        <dbReference type="ARBA" id="ARBA00022857"/>
    </source>
</evidence>
<dbReference type="SUPFAM" id="SSF51735">
    <property type="entry name" value="NAD(P)-binding Rossmann-fold domains"/>
    <property type="match status" value="2"/>
</dbReference>
<protein>
    <recommendedName>
        <fullName evidence="6">Peroxisomal hydratase-dehydrogenase-epimerase</fullName>
    </recommendedName>
</protein>
<dbReference type="PANTHER" id="PTHR45024">
    <property type="entry name" value="DEHYDROGENASES, SHORT CHAIN"/>
    <property type="match status" value="1"/>
</dbReference>
<comment type="similarity">
    <text evidence="1">Belongs to the short-chain dehydrogenases/reductases (SDR) family.</text>
</comment>
<dbReference type="InterPro" id="IPR051687">
    <property type="entry name" value="Peroxisomal_Beta-Oxidation"/>
</dbReference>
<dbReference type="PRINTS" id="PR00081">
    <property type="entry name" value="GDHRDH"/>
</dbReference>
<keyword evidence="3" id="KW-0560">Oxidoreductase</keyword>
<keyword evidence="2" id="KW-0521">NADP</keyword>
<evidence type="ECO:0000256" key="3">
    <source>
        <dbReference type="ARBA" id="ARBA00023002"/>
    </source>
</evidence>
<dbReference type="InterPro" id="IPR036291">
    <property type="entry name" value="NAD(P)-bd_dom_sf"/>
</dbReference>
<reference evidence="5" key="1">
    <citation type="submission" date="2024-06" db="EMBL/GenBank/DDBJ databases">
        <title>Multi-omics analyses provide insights into the biosynthesis of the anticancer antibiotic pleurotin in Hohenbuehelia grisea.</title>
        <authorList>
            <person name="Weaver J.A."/>
            <person name="Alberti F."/>
        </authorList>
    </citation>
    <scope>NUCLEOTIDE SEQUENCE [LARGE SCALE GENOMIC DNA]</scope>
    <source>
        <strain evidence="5">T-177</strain>
    </source>
</reference>